<feature type="region of interest" description="Disordered" evidence="1">
    <location>
        <begin position="91"/>
        <end position="150"/>
    </location>
</feature>
<dbReference type="GO" id="GO:0006048">
    <property type="term" value="P:UDP-N-acetylglucosamine biosynthetic process"/>
    <property type="evidence" value="ECO:0007669"/>
    <property type="project" value="UniProtKB-UniPathway"/>
</dbReference>
<evidence type="ECO:0000259" key="2">
    <source>
        <dbReference type="PROSITE" id="PS51186"/>
    </source>
</evidence>
<dbReference type="Pfam" id="PF00583">
    <property type="entry name" value="Acetyltransf_1"/>
    <property type="match status" value="1"/>
</dbReference>
<dbReference type="Proteomes" id="UP000267821">
    <property type="component" value="Unassembled WGS sequence"/>
</dbReference>
<keyword evidence="4" id="KW-1185">Reference proteome</keyword>
<dbReference type="InterPro" id="IPR016181">
    <property type="entry name" value="Acyl_CoA_acyltransferase"/>
</dbReference>
<dbReference type="CDD" id="cd04301">
    <property type="entry name" value="NAT_SF"/>
    <property type="match status" value="1"/>
</dbReference>
<gene>
    <name evidence="3" type="ORF">L211DRAFT_278710</name>
</gene>
<protein>
    <recommendedName>
        <fullName evidence="2">N-acetyltransferase domain-containing protein</fullName>
    </recommendedName>
</protein>
<dbReference type="OrthoDB" id="329272at2759"/>
<organism evidence="3 4">
    <name type="scientific">Terfezia boudieri ATCC MYA-4762</name>
    <dbReference type="NCBI Taxonomy" id="1051890"/>
    <lineage>
        <taxon>Eukaryota</taxon>
        <taxon>Fungi</taxon>
        <taxon>Dikarya</taxon>
        <taxon>Ascomycota</taxon>
        <taxon>Pezizomycotina</taxon>
        <taxon>Pezizomycetes</taxon>
        <taxon>Pezizales</taxon>
        <taxon>Pezizaceae</taxon>
        <taxon>Terfezia</taxon>
    </lineage>
</organism>
<name>A0A3N4LK35_9PEZI</name>
<dbReference type="AlphaFoldDB" id="A0A3N4LK35"/>
<evidence type="ECO:0000313" key="3">
    <source>
        <dbReference type="EMBL" id="RPB23210.1"/>
    </source>
</evidence>
<dbReference type="GO" id="GO:0016747">
    <property type="term" value="F:acyltransferase activity, transferring groups other than amino-acyl groups"/>
    <property type="evidence" value="ECO:0007669"/>
    <property type="project" value="InterPro"/>
</dbReference>
<sequence>MPSTSGFTTPFITFIPAGVAPICVLPNSNEPDPNQRSASDPNYPAFQDAMTVREEVFVMEQGVPLENELDEDDYRSFHWVVYASVASACTPPHRQHHHHHPGSGGGGSSTTRIPVGTIRLVPPPHAPHTQVTPTPHHHPDSPPPGANEEGNYIKLGRLATIPAFRGLGIGKLLVETALNWAAEHPEEIMGDIKSNKRLSVSGVSITEQMRKASFVKGDISATANAARVGDLGALMFANTRGWEGKVLVHSQKEVKGMWERFGFVYDPRMGEWDEEGIIHVGLWKQLQIKKPA</sequence>
<dbReference type="SUPFAM" id="SSF55729">
    <property type="entry name" value="Acyl-CoA N-acyltransferases (Nat)"/>
    <property type="match status" value="1"/>
</dbReference>
<evidence type="ECO:0000256" key="1">
    <source>
        <dbReference type="SAM" id="MobiDB-lite"/>
    </source>
</evidence>
<dbReference type="Gene3D" id="3.40.630.30">
    <property type="match status" value="1"/>
</dbReference>
<dbReference type="PROSITE" id="PS51186">
    <property type="entry name" value="GNAT"/>
    <property type="match status" value="1"/>
</dbReference>
<dbReference type="InterPro" id="IPR000182">
    <property type="entry name" value="GNAT_dom"/>
</dbReference>
<feature type="domain" description="N-acetyltransferase" evidence="2">
    <location>
        <begin position="50"/>
        <end position="287"/>
    </location>
</feature>
<evidence type="ECO:0000313" key="4">
    <source>
        <dbReference type="Proteomes" id="UP000267821"/>
    </source>
</evidence>
<dbReference type="EMBL" id="ML121547">
    <property type="protein sequence ID" value="RPB23210.1"/>
    <property type="molecule type" value="Genomic_DNA"/>
</dbReference>
<accession>A0A3N4LK35</accession>
<dbReference type="InParanoid" id="A0A3N4LK35"/>
<dbReference type="UniPathway" id="UPA00113">
    <property type="reaction ID" value="UER00529"/>
</dbReference>
<reference evidence="3 4" key="1">
    <citation type="journal article" date="2018" name="Nat. Ecol. Evol.">
        <title>Pezizomycetes genomes reveal the molecular basis of ectomycorrhizal truffle lifestyle.</title>
        <authorList>
            <person name="Murat C."/>
            <person name="Payen T."/>
            <person name="Noel B."/>
            <person name="Kuo A."/>
            <person name="Morin E."/>
            <person name="Chen J."/>
            <person name="Kohler A."/>
            <person name="Krizsan K."/>
            <person name="Balestrini R."/>
            <person name="Da Silva C."/>
            <person name="Montanini B."/>
            <person name="Hainaut M."/>
            <person name="Levati E."/>
            <person name="Barry K.W."/>
            <person name="Belfiori B."/>
            <person name="Cichocki N."/>
            <person name="Clum A."/>
            <person name="Dockter R.B."/>
            <person name="Fauchery L."/>
            <person name="Guy J."/>
            <person name="Iotti M."/>
            <person name="Le Tacon F."/>
            <person name="Lindquist E.A."/>
            <person name="Lipzen A."/>
            <person name="Malagnac F."/>
            <person name="Mello A."/>
            <person name="Molinier V."/>
            <person name="Miyauchi S."/>
            <person name="Poulain J."/>
            <person name="Riccioni C."/>
            <person name="Rubini A."/>
            <person name="Sitrit Y."/>
            <person name="Splivallo R."/>
            <person name="Traeger S."/>
            <person name="Wang M."/>
            <person name="Zifcakova L."/>
            <person name="Wipf D."/>
            <person name="Zambonelli A."/>
            <person name="Paolocci F."/>
            <person name="Nowrousian M."/>
            <person name="Ottonello S."/>
            <person name="Baldrian P."/>
            <person name="Spatafora J.W."/>
            <person name="Henrissat B."/>
            <person name="Nagy L.G."/>
            <person name="Aury J.M."/>
            <person name="Wincker P."/>
            <person name="Grigoriev I.V."/>
            <person name="Bonfante P."/>
            <person name="Martin F.M."/>
        </authorList>
    </citation>
    <scope>NUCLEOTIDE SEQUENCE [LARGE SCALE GENOMIC DNA]</scope>
    <source>
        <strain evidence="3 4">ATCC MYA-4762</strain>
    </source>
</reference>
<proteinExistence type="predicted"/>